<accession>A0A1F6LGT5</accession>
<feature type="transmembrane region" description="Helical" evidence="1">
    <location>
        <begin position="33"/>
        <end position="57"/>
    </location>
</feature>
<name>A0A1F6LGT5_9BACT</name>
<feature type="transmembrane region" description="Helical" evidence="1">
    <location>
        <begin position="98"/>
        <end position="120"/>
    </location>
</feature>
<feature type="transmembrane region" description="Helical" evidence="1">
    <location>
        <begin position="6"/>
        <end position="26"/>
    </location>
</feature>
<reference evidence="2 3" key="1">
    <citation type="journal article" date="2016" name="Nat. Commun.">
        <title>Thousands of microbial genomes shed light on interconnected biogeochemical processes in an aquifer system.</title>
        <authorList>
            <person name="Anantharaman K."/>
            <person name="Brown C.T."/>
            <person name="Hug L.A."/>
            <person name="Sharon I."/>
            <person name="Castelle C.J."/>
            <person name="Probst A.J."/>
            <person name="Thomas B.C."/>
            <person name="Singh A."/>
            <person name="Wilkins M.J."/>
            <person name="Karaoz U."/>
            <person name="Brodie E.L."/>
            <person name="Williams K.H."/>
            <person name="Hubbard S.S."/>
            <person name="Banfield J.F."/>
        </authorList>
    </citation>
    <scope>NUCLEOTIDE SEQUENCE [LARGE SCALE GENOMIC DNA]</scope>
</reference>
<organism evidence="2 3">
    <name type="scientific">Candidatus Magasanikbacteria bacterium RIFCSPHIGHO2_01_FULL_33_34</name>
    <dbReference type="NCBI Taxonomy" id="1798671"/>
    <lineage>
        <taxon>Bacteria</taxon>
        <taxon>Candidatus Magasanikiibacteriota</taxon>
    </lineage>
</organism>
<dbReference type="Gene3D" id="2.60.40.1120">
    <property type="entry name" value="Carboxypeptidase-like, regulatory domain"/>
    <property type="match status" value="1"/>
</dbReference>
<evidence type="ECO:0008006" key="4">
    <source>
        <dbReference type="Google" id="ProtNLM"/>
    </source>
</evidence>
<protein>
    <recommendedName>
        <fullName evidence="4">Carboxypeptidase regulatory-like domain-containing protein</fullName>
    </recommendedName>
</protein>
<dbReference type="InterPro" id="IPR008969">
    <property type="entry name" value="CarboxyPept-like_regulatory"/>
</dbReference>
<feature type="transmembrane region" description="Helical" evidence="1">
    <location>
        <begin position="69"/>
        <end position="86"/>
    </location>
</feature>
<feature type="transmembrane region" description="Helical" evidence="1">
    <location>
        <begin position="203"/>
        <end position="222"/>
    </location>
</feature>
<gene>
    <name evidence="2" type="ORF">A2725_03045</name>
</gene>
<feature type="transmembrane region" description="Helical" evidence="1">
    <location>
        <begin position="172"/>
        <end position="191"/>
    </location>
</feature>
<dbReference type="EMBL" id="MFPS01000009">
    <property type="protein sequence ID" value="OGH58650.1"/>
    <property type="molecule type" value="Genomic_DNA"/>
</dbReference>
<evidence type="ECO:0000313" key="3">
    <source>
        <dbReference type="Proteomes" id="UP000177067"/>
    </source>
</evidence>
<evidence type="ECO:0000256" key="1">
    <source>
        <dbReference type="SAM" id="Phobius"/>
    </source>
</evidence>
<dbReference type="Proteomes" id="UP000177067">
    <property type="component" value="Unassembled WGS sequence"/>
</dbReference>
<keyword evidence="1" id="KW-1133">Transmembrane helix</keyword>
<dbReference type="SUPFAM" id="SSF49464">
    <property type="entry name" value="Carboxypeptidase regulatory domain-like"/>
    <property type="match status" value="1"/>
</dbReference>
<keyword evidence="1" id="KW-0812">Transmembrane</keyword>
<feature type="transmembrane region" description="Helical" evidence="1">
    <location>
        <begin position="140"/>
        <end position="160"/>
    </location>
</feature>
<evidence type="ECO:0000313" key="2">
    <source>
        <dbReference type="EMBL" id="OGH58650.1"/>
    </source>
</evidence>
<keyword evidence="1" id="KW-0472">Membrane</keyword>
<dbReference type="AlphaFoldDB" id="A0A1F6LGT5"/>
<comment type="caution">
    <text evidence="2">The sequence shown here is derived from an EMBL/GenBank/DDBJ whole genome shotgun (WGS) entry which is preliminary data.</text>
</comment>
<proteinExistence type="predicted"/>
<sequence length="320" mass="36295">MPENYLLLIENSFYIIIAIMIFLTLHRRGRDRLLLAIGWLFILTASLNLIFYIPIYFEAPQIVSEVIRYIKLFGNTGVFFAIATYSSHQLGLLQNNKIVKIVFTTGFFLIFLFIFIYILSFDTANTSESYQELFKKISQWLMISFFSISVFFVSLVYLSLTWQLRKEKVSLNYIATTGLGLGLMLIALILREGVKLISPVSNFAVDAISLVSFGLIIAGAIFQTSSSMSPGFVYDATTKKPIPLALVRIFRAVDSKLIESRITRDDGHYDVLLEPGEYKIEITAKGYTFPSKKGAYRGETFRIHKPTVLALDISLDPAEY</sequence>